<comment type="caution">
    <text evidence="3">The sequence shown here is derived from an EMBL/GenBank/DDBJ whole genome shotgun (WGS) entry which is preliminary data.</text>
</comment>
<protein>
    <submittedName>
        <fullName evidence="3">DNA-binding protein</fullName>
    </submittedName>
</protein>
<name>A0A158JYQ5_9BURK</name>
<dbReference type="RefSeq" id="WP_087658422.1">
    <property type="nucleotide sequence ID" value="NZ_FCOL02000030.1"/>
</dbReference>
<reference evidence="3" key="1">
    <citation type="submission" date="2016-01" db="EMBL/GenBank/DDBJ databases">
        <authorList>
            <person name="Peeters C."/>
        </authorList>
    </citation>
    <scope>NUCLEOTIDE SEQUENCE [LARGE SCALE GENOMIC DNA]</scope>
    <source>
        <strain evidence="3">LMG 22937</strain>
    </source>
</reference>
<keyword evidence="4" id="KW-1185">Reference proteome</keyword>
<evidence type="ECO:0000313" key="3">
    <source>
        <dbReference type="EMBL" id="SAL73987.1"/>
    </source>
</evidence>
<organism evidence="3 4">
    <name type="scientific">Caballeronia terrestris</name>
    <dbReference type="NCBI Taxonomy" id="1226301"/>
    <lineage>
        <taxon>Bacteria</taxon>
        <taxon>Pseudomonadati</taxon>
        <taxon>Pseudomonadota</taxon>
        <taxon>Betaproteobacteria</taxon>
        <taxon>Burkholderiales</taxon>
        <taxon>Burkholderiaceae</taxon>
        <taxon>Caballeronia</taxon>
    </lineage>
</organism>
<feature type="domain" description="KfrA N-terminal DNA-binding" evidence="2">
    <location>
        <begin position="29"/>
        <end position="140"/>
    </location>
</feature>
<dbReference type="GO" id="GO:0003677">
    <property type="term" value="F:DNA binding"/>
    <property type="evidence" value="ECO:0007669"/>
    <property type="project" value="UniProtKB-KW"/>
</dbReference>
<dbReference type="InterPro" id="IPR021104">
    <property type="entry name" value="KfrA_DNA-bd_N"/>
</dbReference>
<dbReference type="AlphaFoldDB" id="A0A158JYQ5"/>
<dbReference type="OrthoDB" id="9071733at2"/>
<keyword evidence="3" id="KW-0238">DNA-binding</keyword>
<feature type="coiled-coil region" evidence="1">
    <location>
        <begin position="121"/>
        <end position="222"/>
    </location>
</feature>
<evidence type="ECO:0000259" key="2">
    <source>
        <dbReference type="Pfam" id="PF11740"/>
    </source>
</evidence>
<evidence type="ECO:0000313" key="4">
    <source>
        <dbReference type="Proteomes" id="UP000054925"/>
    </source>
</evidence>
<dbReference type="Proteomes" id="UP000054925">
    <property type="component" value="Unassembled WGS sequence"/>
</dbReference>
<proteinExistence type="predicted"/>
<dbReference type="EMBL" id="FCOL02000030">
    <property type="protein sequence ID" value="SAL73987.1"/>
    <property type="molecule type" value="Genomic_DNA"/>
</dbReference>
<sequence length="399" mass="43800">MNDEARDQLRREIEVLRASGARRQELSQHACKRLFFDFGIRPSIATVREFTQTGSASDIPKDIDAFWTRIRVASRVRIEGGAIPEALQERAGELLGQLFAEAQQYARASLAAEKAEIDATIDASEGRLRDADARRAAIEEAFQRSEARAEAAAARVASLEAELAATRGQESSAHDGLQALIGRLERENDASSKRLEQEQAANAALRDRLDALQSELRQNTEHYAGQIKDAVSEAERRVKPMLVELDSLRTMSTTYQAGVREASQKEFEFIQQLSAAKARGDRFEAQVRKQSDEIDALAHERDTLKARGSMSEEVGRTLCALAAQGRLTNDELEALGTQLDAHVGLPSHCPACEAGEPELSQHEDEYELSCPECDHTSGATSSKLAALAGFSISERVELP</sequence>
<dbReference type="Pfam" id="PF11740">
    <property type="entry name" value="KfrA_N"/>
    <property type="match status" value="1"/>
</dbReference>
<evidence type="ECO:0000256" key="1">
    <source>
        <dbReference type="SAM" id="Coils"/>
    </source>
</evidence>
<gene>
    <name evidence="3" type="ORF">AWB67_04527</name>
</gene>
<keyword evidence="1" id="KW-0175">Coiled coil</keyword>
<accession>A0A158JYQ5</accession>